<evidence type="ECO:0008006" key="4">
    <source>
        <dbReference type="Google" id="ProtNLM"/>
    </source>
</evidence>
<protein>
    <recommendedName>
        <fullName evidence="4">TIGR02449 family protein</fullName>
    </recommendedName>
</protein>
<dbReference type="Proteomes" id="UP001500547">
    <property type="component" value="Unassembled WGS sequence"/>
</dbReference>
<gene>
    <name evidence="2" type="ORF">GCM10025770_13290</name>
</gene>
<dbReference type="RefSeq" id="WP_345532097.1">
    <property type="nucleotide sequence ID" value="NZ_BAABLD010000007.1"/>
</dbReference>
<proteinExistence type="predicted"/>
<dbReference type="EMBL" id="BAABLD010000007">
    <property type="protein sequence ID" value="GAA5162514.1"/>
    <property type="molecule type" value="Genomic_DNA"/>
</dbReference>
<evidence type="ECO:0000313" key="3">
    <source>
        <dbReference type="Proteomes" id="UP001500547"/>
    </source>
</evidence>
<feature type="coiled-coil region" evidence="1">
    <location>
        <begin position="5"/>
        <end position="60"/>
    </location>
</feature>
<name>A0ABP9QIJ3_9RHOO</name>
<sequence length="67" mass="7911">MDSELKQLEENAHRLLAEYQQLRDEHRTLVERSTALEADNRRLRDKLNQAIARVEALIARLPEQEES</sequence>
<evidence type="ECO:0000313" key="2">
    <source>
        <dbReference type="EMBL" id="GAA5162514.1"/>
    </source>
</evidence>
<accession>A0ABP9QIJ3</accession>
<keyword evidence="3" id="KW-1185">Reference proteome</keyword>
<keyword evidence="1" id="KW-0175">Coiled coil</keyword>
<reference evidence="3" key="1">
    <citation type="journal article" date="2019" name="Int. J. Syst. Evol. Microbiol.">
        <title>The Global Catalogue of Microorganisms (GCM) 10K type strain sequencing project: providing services to taxonomists for standard genome sequencing and annotation.</title>
        <authorList>
            <consortium name="The Broad Institute Genomics Platform"/>
            <consortium name="The Broad Institute Genome Sequencing Center for Infectious Disease"/>
            <person name="Wu L."/>
            <person name="Ma J."/>
        </authorList>
    </citation>
    <scope>NUCLEOTIDE SEQUENCE [LARGE SCALE GENOMIC DNA]</scope>
    <source>
        <strain evidence="3">JCM 18715</strain>
    </source>
</reference>
<dbReference type="Gene3D" id="1.20.5.340">
    <property type="match status" value="1"/>
</dbReference>
<evidence type="ECO:0000256" key="1">
    <source>
        <dbReference type="SAM" id="Coils"/>
    </source>
</evidence>
<organism evidence="2 3">
    <name type="scientific">Viridibacterium curvum</name>
    <dbReference type="NCBI Taxonomy" id="1101404"/>
    <lineage>
        <taxon>Bacteria</taxon>
        <taxon>Pseudomonadati</taxon>
        <taxon>Pseudomonadota</taxon>
        <taxon>Betaproteobacteria</taxon>
        <taxon>Rhodocyclales</taxon>
        <taxon>Rhodocyclaceae</taxon>
        <taxon>Viridibacterium</taxon>
    </lineage>
</organism>
<comment type="caution">
    <text evidence="2">The sequence shown here is derived from an EMBL/GenBank/DDBJ whole genome shotgun (WGS) entry which is preliminary data.</text>
</comment>